<feature type="region of interest" description="Disordered" evidence="1">
    <location>
        <begin position="79"/>
        <end position="104"/>
    </location>
</feature>
<evidence type="ECO:0000256" key="1">
    <source>
        <dbReference type="SAM" id="MobiDB-lite"/>
    </source>
</evidence>
<protein>
    <recommendedName>
        <fullName evidence="4">Opi1-domain-containing protein</fullName>
    </recommendedName>
</protein>
<dbReference type="GO" id="GO:0005634">
    <property type="term" value="C:nucleus"/>
    <property type="evidence" value="ECO:0007669"/>
    <property type="project" value="TreeGrafter"/>
</dbReference>
<dbReference type="PANTHER" id="PTHR38406:SF1">
    <property type="entry name" value="TRANSCRIPTIONAL REPRESSOR OPI1"/>
    <property type="match status" value="1"/>
</dbReference>
<keyword evidence="3" id="KW-1185">Reference proteome</keyword>
<feature type="region of interest" description="Disordered" evidence="1">
    <location>
        <begin position="231"/>
        <end position="285"/>
    </location>
</feature>
<organism evidence="2 3">
    <name type="scientific">Erysiphe pulchra</name>
    <dbReference type="NCBI Taxonomy" id="225359"/>
    <lineage>
        <taxon>Eukaryota</taxon>
        <taxon>Fungi</taxon>
        <taxon>Dikarya</taxon>
        <taxon>Ascomycota</taxon>
        <taxon>Pezizomycotina</taxon>
        <taxon>Leotiomycetes</taxon>
        <taxon>Erysiphales</taxon>
        <taxon>Erysiphaceae</taxon>
        <taxon>Erysiphe</taxon>
    </lineage>
</organism>
<feature type="compositionally biased region" description="Basic and acidic residues" evidence="1">
    <location>
        <begin position="517"/>
        <end position="527"/>
    </location>
</feature>
<evidence type="ECO:0008006" key="4">
    <source>
        <dbReference type="Google" id="ProtNLM"/>
    </source>
</evidence>
<feature type="compositionally biased region" description="Low complexity" evidence="1">
    <location>
        <begin position="272"/>
        <end position="283"/>
    </location>
</feature>
<gene>
    <name evidence="2" type="ORF">EPUL_003105</name>
</gene>
<feature type="compositionally biased region" description="Polar residues" evidence="1">
    <location>
        <begin position="13"/>
        <end position="31"/>
    </location>
</feature>
<sequence>MQRDHIQRENPPAYSTASNFQPSNLTESSHFPSLYISDPPHCDRTLPPIPFLLRESNLSTNENSLWPSKNPLDTYLQTVQSQPSTSASNSPSESPRLTQIGSPDFHNLRSSSVLSIDDADVRLAAEALGDLRAGSPPQSSRVLPSSPRTIHEKRNQHREPLLSLLTTSHPLIGNAIGGSLSAYSASKKYSPRFKSSAEYVERQFTPVVNTVGSVGRITGVEGGMRWILGGRSSHQSLSQPNKLPETSNKRRKLDEDVEMNSNFVNNIDSGHQRQSSQSSTSDSLPAYDELKCPNYELHQAFVSSKADREPSPSRFSWQSRLALSTSGLSIAMSEESLRSLKYCLSWLRWANEHIGKIIMKLKAALEQYDHEFGIEDSIKNGTTPHIVQNEAERHALSEKITALKKDVLKTLKEVVDIVSKYAGGALPENTRMLVRRHLTSLPRRFCLANSRPLEVSRKSDDANVKIIEGGQRILVLAKEGLNMMAQVSGVLNGTITSAEEWCERLGRSKPETGQGGRDGEEVVKKPAIEPSNSELFESSESNPGA</sequence>
<name>A0A2S4PVX4_9PEZI</name>
<dbReference type="GO" id="GO:0003714">
    <property type="term" value="F:transcription corepressor activity"/>
    <property type="evidence" value="ECO:0007669"/>
    <property type="project" value="InterPro"/>
</dbReference>
<feature type="compositionally biased region" description="Polar residues" evidence="1">
    <location>
        <begin position="136"/>
        <end position="148"/>
    </location>
</feature>
<evidence type="ECO:0000313" key="3">
    <source>
        <dbReference type="Proteomes" id="UP000237438"/>
    </source>
</evidence>
<dbReference type="GO" id="GO:0006357">
    <property type="term" value="P:regulation of transcription by RNA polymerase II"/>
    <property type="evidence" value="ECO:0007669"/>
    <property type="project" value="TreeGrafter"/>
</dbReference>
<dbReference type="GO" id="GO:0008654">
    <property type="term" value="P:phospholipid biosynthetic process"/>
    <property type="evidence" value="ECO:0007669"/>
    <property type="project" value="TreeGrafter"/>
</dbReference>
<feature type="region of interest" description="Disordered" evidence="1">
    <location>
        <begin position="1"/>
        <end position="33"/>
    </location>
</feature>
<dbReference type="InterPro" id="IPR013927">
    <property type="entry name" value="TF_Opi1_Ccg-8"/>
</dbReference>
<dbReference type="AlphaFoldDB" id="A0A2S4PVX4"/>
<dbReference type="OrthoDB" id="2441642at2759"/>
<feature type="region of interest" description="Disordered" evidence="1">
    <location>
        <begin position="505"/>
        <end position="545"/>
    </location>
</feature>
<feature type="region of interest" description="Disordered" evidence="1">
    <location>
        <begin position="130"/>
        <end position="149"/>
    </location>
</feature>
<dbReference type="PANTHER" id="PTHR38406">
    <property type="entry name" value="TRANSCRIPTIONAL REPRESSOR OPI1"/>
    <property type="match status" value="1"/>
</dbReference>
<dbReference type="GO" id="GO:0030968">
    <property type="term" value="P:endoplasmic reticulum unfolded protein response"/>
    <property type="evidence" value="ECO:0007669"/>
    <property type="project" value="TreeGrafter"/>
</dbReference>
<dbReference type="STRING" id="225359.A0A2S4PVX4"/>
<accession>A0A2S4PVX4</accession>
<feature type="compositionally biased region" description="Low complexity" evidence="1">
    <location>
        <begin position="529"/>
        <end position="545"/>
    </location>
</feature>
<dbReference type="EMBL" id="PEDP01000394">
    <property type="protein sequence ID" value="POS86162.1"/>
    <property type="molecule type" value="Genomic_DNA"/>
</dbReference>
<feature type="compositionally biased region" description="Polar residues" evidence="1">
    <location>
        <begin position="259"/>
        <end position="268"/>
    </location>
</feature>
<dbReference type="Proteomes" id="UP000237438">
    <property type="component" value="Unassembled WGS sequence"/>
</dbReference>
<feature type="compositionally biased region" description="Polar residues" evidence="1">
    <location>
        <begin position="232"/>
        <end position="246"/>
    </location>
</feature>
<proteinExistence type="predicted"/>
<comment type="caution">
    <text evidence="2">The sequence shown here is derived from an EMBL/GenBank/DDBJ whole genome shotgun (WGS) entry which is preliminary data.</text>
</comment>
<dbReference type="GO" id="GO:0005783">
    <property type="term" value="C:endoplasmic reticulum"/>
    <property type="evidence" value="ECO:0007669"/>
    <property type="project" value="TreeGrafter"/>
</dbReference>
<evidence type="ECO:0000313" key="2">
    <source>
        <dbReference type="EMBL" id="POS86162.1"/>
    </source>
</evidence>
<reference evidence="2 3" key="1">
    <citation type="submission" date="2017-10" db="EMBL/GenBank/DDBJ databases">
        <title>Development of genomic resources for the powdery mildew, Erysiphe pulchra.</title>
        <authorList>
            <person name="Wadl P.A."/>
            <person name="Mack B.M."/>
            <person name="Moore G."/>
            <person name="Beltz S.B."/>
        </authorList>
    </citation>
    <scope>NUCLEOTIDE SEQUENCE [LARGE SCALE GENOMIC DNA]</scope>
    <source>
        <strain evidence="2">Cflorida</strain>
    </source>
</reference>
<dbReference type="Pfam" id="PF08618">
    <property type="entry name" value="Opi1"/>
    <property type="match status" value="1"/>
</dbReference>
<feature type="compositionally biased region" description="Low complexity" evidence="1">
    <location>
        <begin position="81"/>
        <end position="95"/>
    </location>
</feature>